<protein>
    <submittedName>
        <fullName evidence="5">33K</fullName>
    </submittedName>
</protein>
<evidence type="ECO:0000256" key="4">
    <source>
        <dbReference type="SAM" id="MobiDB-lite"/>
    </source>
</evidence>
<organism evidence="5">
    <name type="scientific">Canine mastadenovirus A</name>
    <dbReference type="NCBI Taxonomy" id="10537"/>
    <lineage>
        <taxon>Viruses</taxon>
        <taxon>Varidnaviria</taxon>
        <taxon>Bamfordvirae</taxon>
        <taxon>Preplasmiviricota</taxon>
        <taxon>Polisuviricotina</taxon>
        <taxon>Pharingeaviricetes</taxon>
        <taxon>Rowavirales</taxon>
        <taxon>Adenoviridae</taxon>
        <taxon>Mastadenovirus</taxon>
        <taxon>Mastadenovirus canidae</taxon>
    </lineage>
</organism>
<reference evidence="5" key="1">
    <citation type="submission" date="2020-06" db="EMBL/GenBank/DDBJ databases">
        <title>Establishment of efficient and simple reverse genetics systems for canine adenoviruses (CAVs) using bacterial artificial chromosomes (BACs).</title>
        <authorList>
            <person name="Matsugo H."/>
            <person name="Kobayashi-Kitamura T."/>
            <person name="Kamiki H."/>
            <person name="Ishida H."/>
            <person name="Takenaka-Uema A."/>
            <person name="Murakami S."/>
            <person name="Horimoto T."/>
        </authorList>
    </citation>
    <scope>NUCLEOTIDE SEQUENCE [LARGE SCALE GENOMIC DNA]</scope>
    <source>
        <strain evidence="5">A2</strain>
    </source>
</reference>
<feature type="compositionally biased region" description="Basic and acidic residues" evidence="4">
    <location>
        <begin position="38"/>
        <end position="52"/>
    </location>
</feature>
<feature type="region of interest" description="Disordered" evidence="4">
    <location>
        <begin position="1"/>
        <end position="79"/>
    </location>
</feature>
<evidence type="ECO:0000256" key="1">
    <source>
        <dbReference type="ARBA" id="ARBA00008192"/>
    </source>
</evidence>
<evidence type="ECO:0000256" key="2">
    <source>
        <dbReference type="ARBA" id="ARBA00022612"/>
    </source>
</evidence>
<evidence type="ECO:0000256" key="3">
    <source>
        <dbReference type="ARBA" id="ARBA00023219"/>
    </source>
</evidence>
<keyword evidence="3" id="KW-0231">Viral genome packaging</keyword>
<sequence length="149" mass="17088">MSSKEMEDTETLSVEDISGSEEDLESLPESMPEQSEMSEERAPRWDQKEKPLAKQKLKRRPTPLKGPKPAAGEDNHQTRQLRNRIFPTLYAIFQQSRGSPTALKIKNRSLRSLLRSCLYHKSEEQLLRTRNDAEALLNKYCQGLESGTD</sequence>
<proteinExistence type="inferred from homology"/>
<name>A0A6S6MGL7_9ADEN</name>
<dbReference type="Pfam" id="PF11081">
    <property type="entry name" value="Adeno_L433K_22K"/>
    <property type="match status" value="1"/>
</dbReference>
<evidence type="ECO:0000313" key="5">
    <source>
        <dbReference type="EMBL" id="BCG66243.1"/>
    </source>
</evidence>
<dbReference type="GO" id="GO:0019073">
    <property type="term" value="P:viral DNA genome packaging"/>
    <property type="evidence" value="ECO:0007669"/>
    <property type="project" value="InterPro"/>
</dbReference>
<dbReference type="EMBL" id="LC557011">
    <property type="protein sequence ID" value="BCG66243.1"/>
    <property type="molecule type" value="Genomic_DNA"/>
</dbReference>
<accession>A0A6S6MGL7</accession>
<keyword evidence="2" id="KW-1188">Viral release from host cell</keyword>
<dbReference type="Proteomes" id="UP000509681">
    <property type="component" value="Segment"/>
</dbReference>
<dbReference type="InterPro" id="IPR021304">
    <property type="entry name" value="Adeno_L4-33K/L4-22K"/>
</dbReference>
<feature type="compositionally biased region" description="Basic residues" evidence="4">
    <location>
        <begin position="53"/>
        <end position="62"/>
    </location>
</feature>
<comment type="similarity">
    <text evidence="1">Belongs to the adenoviridae splicing factor family.</text>
</comment>